<keyword evidence="4" id="KW-1185">Reference proteome</keyword>
<dbReference type="Proteomes" id="UP000799537">
    <property type="component" value="Unassembled WGS sequence"/>
</dbReference>
<dbReference type="RefSeq" id="XP_033664492.1">
    <property type="nucleotide sequence ID" value="XM_033808005.1"/>
</dbReference>
<reference evidence="3" key="1">
    <citation type="journal article" date="2020" name="Stud. Mycol.">
        <title>101 Dothideomycetes genomes: a test case for predicting lifestyles and emergence of pathogens.</title>
        <authorList>
            <person name="Haridas S."/>
            <person name="Albert R."/>
            <person name="Binder M."/>
            <person name="Bloem J."/>
            <person name="Labutti K."/>
            <person name="Salamov A."/>
            <person name="Andreopoulos B."/>
            <person name="Baker S."/>
            <person name="Barry K."/>
            <person name="Bills G."/>
            <person name="Bluhm B."/>
            <person name="Cannon C."/>
            <person name="Castanera R."/>
            <person name="Culley D."/>
            <person name="Daum C."/>
            <person name="Ezra D."/>
            <person name="Gonzalez J."/>
            <person name="Henrissat B."/>
            <person name="Kuo A."/>
            <person name="Liang C."/>
            <person name="Lipzen A."/>
            <person name="Lutzoni F."/>
            <person name="Magnuson J."/>
            <person name="Mondo S."/>
            <person name="Nolan M."/>
            <person name="Ohm R."/>
            <person name="Pangilinan J."/>
            <person name="Park H.-J."/>
            <person name="Ramirez L."/>
            <person name="Alfaro M."/>
            <person name="Sun H."/>
            <person name="Tritt A."/>
            <person name="Yoshinaga Y."/>
            <person name="Zwiers L.-H."/>
            <person name="Turgeon B."/>
            <person name="Goodwin S."/>
            <person name="Spatafora J."/>
            <person name="Crous P."/>
            <person name="Grigoriev I."/>
        </authorList>
    </citation>
    <scope>NUCLEOTIDE SEQUENCE</scope>
    <source>
        <strain evidence="3">ATCC 36951</strain>
    </source>
</reference>
<evidence type="ECO:0000256" key="2">
    <source>
        <dbReference type="SAM" id="MobiDB-lite"/>
    </source>
</evidence>
<feature type="coiled-coil region" evidence="1">
    <location>
        <begin position="305"/>
        <end position="382"/>
    </location>
</feature>
<dbReference type="GeneID" id="54561277"/>
<evidence type="ECO:0000313" key="4">
    <source>
        <dbReference type="Proteomes" id="UP000799537"/>
    </source>
</evidence>
<dbReference type="AlphaFoldDB" id="A0A6A6C9V4"/>
<organism evidence="3 4">
    <name type="scientific">Zasmidium cellare ATCC 36951</name>
    <dbReference type="NCBI Taxonomy" id="1080233"/>
    <lineage>
        <taxon>Eukaryota</taxon>
        <taxon>Fungi</taxon>
        <taxon>Dikarya</taxon>
        <taxon>Ascomycota</taxon>
        <taxon>Pezizomycotina</taxon>
        <taxon>Dothideomycetes</taxon>
        <taxon>Dothideomycetidae</taxon>
        <taxon>Mycosphaerellales</taxon>
        <taxon>Mycosphaerellaceae</taxon>
        <taxon>Zasmidium</taxon>
    </lineage>
</organism>
<keyword evidence="1" id="KW-0175">Coiled coil</keyword>
<dbReference type="EMBL" id="ML993608">
    <property type="protein sequence ID" value="KAF2163603.1"/>
    <property type="molecule type" value="Genomic_DNA"/>
</dbReference>
<name>A0A6A6C9V4_ZASCE</name>
<accession>A0A6A6C9V4</accession>
<feature type="region of interest" description="Disordered" evidence="2">
    <location>
        <begin position="168"/>
        <end position="227"/>
    </location>
</feature>
<evidence type="ECO:0000313" key="3">
    <source>
        <dbReference type="EMBL" id="KAF2163603.1"/>
    </source>
</evidence>
<proteinExistence type="predicted"/>
<gene>
    <name evidence="3" type="ORF">M409DRAFT_26211</name>
</gene>
<feature type="compositionally biased region" description="Basic and acidic residues" evidence="2">
    <location>
        <begin position="168"/>
        <end position="186"/>
    </location>
</feature>
<protein>
    <submittedName>
        <fullName evidence="3">Uncharacterized protein</fullName>
    </submittedName>
</protein>
<evidence type="ECO:0000256" key="1">
    <source>
        <dbReference type="SAM" id="Coils"/>
    </source>
</evidence>
<sequence length="467" mass="52994">MLLSNILAPAFTALSSFSHGLSFAPHPDEDVDFYSLIRQYQRDISLMSPNDANIPNLVSRLENATADIIRFYDLASRNLGVTHLHFQFFPQVYTKGSRFGEQGELVHDARVLMETVQEAFLQSVSPQTVEFGGELKRVQEALDAILHMSAEYERGWLKTTVLINRKVEKEETKSEKKPWSNTRGKDSATSPAAKWDTCETSSKLGGDLLDELTPDSITTDEPWDVYPPEGCIMQDVPDTIAAKQSREVEEHMQEPADNSEWDITDTDDLAQDTTSSTKQEVKVQQLMYDSTIRLFDSLQKIGRLHAQREEEMDAILAANQETQEEMRWTFEGLAHKASTLKDSLLQAVDEVKGQLLELSRRLQQIHTAIDELNRELELQEHTAHPNGEEQHQIMASGTVRGELIALLRREAENSPKYAKLKRVDETIQQLDAAEALWQTRGGQQSAQFRAIDALEDELLRRWGIEDD</sequence>